<accession>A0ABD0LAJ0</accession>
<feature type="transmembrane region" description="Helical" evidence="7">
    <location>
        <begin position="85"/>
        <end position="106"/>
    </location>
</feature>
<evidence type="ECO:0000256" key="6">
    <source>
        <dbReference type="ARBA" id="ARBA00023136"/>
    </source>
</evidence>
<keyword evidence="3" id="KW-1003">Cell membrane</keyword>
<feature type="domain" description="Concentrative nucleoside transporter N-terminal" evidence="8">
    <location>
        <begin position="198"/>
        <end position="270"/>
    </location>
</feature>
<feature type="transmembrane region" description="Helical" evidence="7">
    <location>
        <begin position="118"/>
        <end position="136"/>
    </location>
</feature>
<feature type="transmembrane region" description="Helical" evidence="7">
    <location>
        <begin position="473"/>
        <end position="492"/>
    </location>
</feature>
<dbReference type="Pfam" id="PF07670">
    <property type="entry name" value="Gate"/>
    <property type="match status" value="1"/>
</dbReference>
<name>A0ABD0LAJ0_9CAEN</name>
<dbReference type="InterPro" id="IPR002668">
    <property type="entry name" value="CNT_N_dom"/>
</dbReference>
<evidence type="ECO:0000259" key="8">
    <source>
        <dbReference type="Pfam" id="PF01773"/>
    </source>
</evidence>
<evidence type="ECO:0000256" key="2">
    <source>
        <dbReference type="ARBA" id="ARBA00009033"/>
    </source>
</evidence>
<evidence type="ECO:0000256" key="3">
    <source>
        <dbReference type="ARBA" id="ARBA00022475"/>
    </source>
</evidence>
<feature type="domain" description="Concentrative nucleoside transporter C-terminal" evidence="9">
    <location>
        <begin position="381"/>
        <end position="623"/>
    </location>
</feature>
<dbReference type="InterPro" id="IPR011657">
    <property type="entry name" value="CNT_C_dom"/>
</dbReference>
<comment type="similarity">
    <text evidence="2">Belongs to the concentrative nucleoside transporter (CNT) (TC 2.A.41) family.</text>
</comment>
<evidence type="ECO:0000256" key="7">
    <source>
        <dbReference type="SAM" id="Phobius"/>
    </source>
</evidence>
<protein>
    <recommendedName>
        <fullName evidence="13">Sodium/nucleoside cotransporter</fullName>
    </recommendedName>
</protein>
<feature type="transmembrane region" description="Helical" evidence="7">
    <location>
        <begin position="194"/>
        <end position="210"/>
    </location>
</feature>
<comment type="caution">
    <text evidence="11">The sequence shown here is derived from an EMBL/GenBank/DDBJ whole genome shotgun (WGS) entry which is preliminary data.</text>
</comment>
<keyword evidence="5 7" id="KW-1133">Transmembrane helix</keyword>
<dbReference type="Proteomes" id="UP001519460">
    <property type="component" value="Unassembled WGS sequence"/>
</dbReference>
<dbReference type="PANTHER" id="PTHR10590">
    <property type="entry name" value="SODIUM/NUCLEOSIDE COTRANSPORTER"/>
    <property type="match status" value="1"/>
</dbReference>
<feature type="transmembrane region" description="Helical" evidence="7">
    <location>
        <begin position="168"/>
        <end position="188"/>
    </location>
</feature>
<feature type="transmembrane region" description="Helical" evidence="7">
    <location>
        <begin position="277"/>
        <end position="298"/>
    </location>
</feature>
<comment type="subcellular location">
    <subcellularLocation>
        <location evidence="1">Cell membrane</location>
        <topology evidence="1">Multi-pass membrane protein</topology>
    </subcellularLocation>
</comment>
<reference evidence="11 12" key="1">
    <citation type="journal article" date="2023" name="Sci. Data">
        <title>Genome assembly of the Korean intertidal mud-creeper Batillaria attramentaria.</title>
        <authorList>
            <person name="Patra A.K."/>
            <person name="Ho P.T."/>
            <person name="Jun S."/>
            <person name="Lee S.J."/>
            <person name="Kim Y."/>
            <person name="Won Y.J."/>
        </authorList>
    </citation>
    <scope>NUCLEOTIDE SEQUENCE [LARGE SCALE GENOMIC DNA]</scope>
    <source>
        <strain evidence="11">Wonlab-2016</strain>
    </source>
</reference>
<evidence type="ECO:0000259" key="10">
    <source>
        <dbReference type="Pfam" id="PF07670"/>
    </source>
</evidence>
<evidence type="ECO:0000313" key="12">
    <source>
        <dbReference type="Proteomes" id="UP001519460"/>
    </source>
</evidence>
<feature type="domain" description="Nucleoside transporter/FeoB GTPase Gate" evidence="10">
    <location>
        <begin position="278"/>
        <end position="375"/>
    </location>
</feature>
<dbReference type="PANTHER" id="PTHR10590:SF4">
    <property type="entry name" value="SOLUTE CARRIER FAMILY 28 MEMBER 3"/>
    <property type="match status" value="1"/>
</dbReference>
<feature type="transmembrane region" description="Helical" evidence="7">
    <location>
        <begin position="353"/>
        <end position="375"/>
    </location>
</feature>
<proteinExistence type="inferred from homology"/>
<dbReference type="InterPro" id="IPR011642">
    <property type="entry name" value="Gate_dom"/>
</dbReference>
<dbReference type="Pfam" id="PF01773">
    <property type="entry name" value="Nucleos_tra2_N"/>
    <property type="match status" value="1"/>
</dbReference>
<dbReference type="Pfam" id="PF07662">
    <property type="entry name" value="Nucleos_tra2_C"/>
    <property type="match status" value="1"/>
</dbReference>
<organism evidence="11 12">
    <name type="scientific">Batillaria attramentaria</name>
    <dbReference type="NCBI Taxonomy" id="370345"/>
    <lineage>
        <taxon>Eukaryota</taxon>
        <taxon>Metazoa</taxon>
        <taxon>Spiralia</taxon>
        <taxon>Lophotrochozoa</taxon>
        <taxon>Mollusca</taxon>
        <taxon>Gastropoda</taxon>
        <taxon>Caenogastropoda</taxon>
        <taxon>Sorbeoconcha</taxon>
        <taxon>Cerithioidea</taxon>
        <taxon>Batillariidae</taxon>
        <taxon>Batillaria</taxon>
    </lineage>
</organism>
<dbReference type="GO" id="GO:0005886">
    <property type="term" value="C:plasma membrane"/>
    <property type="evidence" value="ECO:0007669"/>
    <property type="project" value="UniProtKB-SubCell"/>
</dbReference>
<evidence type="ECO:0000259" key="9">
    <source>
        <dbReference type="Pfam" id="PF07662"/>
    </source>
</evidence>
<keyword evidence="4 7" id="KW-0812">Transmembrane</keyword>
<keyword evidence="12" id="KW-1185">Reference proteome</keyword>
<evidence type="ECO:0000256" key="1">
    <source>
        <dbReference type="ARBA" id="ARBA00004651"/>
    </source>
</evidence>
<dbReference type="EMBL" id="JACVVK020000068">
    <property type="protein sequence ID" value="KAK7496296.1"/>
    <property type="molecule type" value="Genomic_DNA"/>
</dbReference>
<evidence type="ECO:0000256" key="4">
    <source>
        <dbReference type="ARBA" id="ARBA00022692"/>
    </source>
</evidence>
<evidence type="ECO:0000256" key="5">
    <source>
        <dbReference type="ARBA" id="ARBA00022989"/>
    </source>
</evidence>
<dbReference type="AlphaFoldDB" id="A0ABD0LAJ0"/>
<feature type="transmembrane region" description="Helical" evidence="7">
    <location>
        <begin position="217"/>
        <end position="236"/>
    </location>
</feature>
<evidence type="ECO:0008006" key="13">
    <source>
        <dbReference type="Google" id="ProtNLM"/>
    </source>
</evidence>
<gene>
    <name evidence="11" type="ORF">BaRGS_00012461</name>
</gene>
<feature type="transmembrane region" description="Helical" evidence="7">
    <location>
        <begin position="436"/>
        <end position="453"/>
    </location>
</feature>
<sequence>MEAEQNNPALKLVVFSSLPDHGDSTICTQDGDKYPNQHTSIHVANECEKEKDAELQSADETHPSQSSCCLLRINRALRRNVRQRWALLKQAVLLILLIAYLVYFAYCMYRNFGDEPSIRLLVGTVFGLLIVCHHFLSKAGKLSQPAWVKNVFDNDSERGKRLRKIFRWSLYALASGGAVAYLVVEIAINHPRNLMSLAGLAVLLVVSFFLSTDPEKVNWHAVFWGMALQFWFAVFIRRTAFGAAAFEWLADRLVEFLKYSDEGSAVVFGSTYLDHRFVFQLMPTLIFFNAVICMLYYMGVVQVIIAKLGKFLSVCLGTSPIESVNQAANLFLSMTESPILIKPFLGQITNSELFAVMTGGFASIAGAVLWTFAAYGAPVDHILTASVMSAPAALAFAKLIFPDDRPTTVKAEDAYKVDVGHYGSLLGAFSKGATDGLKMVGFVVVNLLVYVAILEFLDMTLLWFAERAGVEGFTFSSLVAYVFYPMTYIMGYDPVDCLKMSRLLGVKIFTTTTVSYIELGRIITNGEEFTDYMATYNSTWRYVGEDIFLDATNTTLVGGVVTKRSGVLATYMLCGLSSLGGIGVTIGCFASLCPARAVDVIKHVPFAFVAGNFASFSTACVAGWTPVHGLNDERGVAGLLSSDGDTIWVEYSTYCTDRYVENAEAFSILP</sequence>
<keyword evidence="6 7" id="KW-0472">Membrane</keyword>
<evidence type="ECO:0000313" key="11">
    <source>
        <dbReference type="EMBL" id="KAK7496296.1"/>
    </source>
</evidence>
<dbReference type="InterPro" id="IPR008276">
    <property type="entry name" value="C_nuclsd_transpt"/>
</dbReference>